<accession>A0ABW5TI22</accession>
<keyword evidence="2" id="KW-0012">Acyltransferase</keyword>
<dbReference type="NCBIfam" id="TIGR01575">
    <property type="entry name" value="rimI"/>
    <property type="match status" value="1"/>
</dbReference>
<dbReference type="SUPFAM" id="SSF55729">
    <property type="entry name" value="Acyl-CoA N-acyltransferases (Nat)"/>
    <property type="match status" value="1"/>
</dbReference>
<dbReference type="EC" id="2.3.1.266" evidence="2"/>
<keyword evidence="3" id="KW-1185">Reference proteome</keyword>
<keyword evidence="2" id="KW-0687">Ribonucleoprotein</keyword>
<dbReference type="InterPro" id="IPR016181">
    <property type="entry name" value="Acyl_CoA_acyltransferase"/>
</dbReference>
<dbReference type="GO" id="GO:0005840">
    <property type="term" value="C:ribosome"/>
    <property type="evidence" value="ECO:0007669"/>
    <property type="project" value="UniProtKB-KW"/>
</dbReference>
<dbReference type="InterPro" id="IPR006464">
    <property type="entry name" value="AcTrfase_RimI/Ard1"/>
</dbReference>
<dbReference type="PANTHER" id="PTHR43617">
    <property type="entry name" value="L-AMINO ACID N-ACETYLTRANSFERASE"/>
    <property type="match status" value="1"/>
</dbReference>
<dbReference type="Pfam" id="PF00583">
    <property type="entry name" value="Acetyltransf_1"/>
    <property type="match status" value="1"/>
</dbReference>
<evidence type="ECO:0000259" key="1">
    <source>
        <dbReference type="PROSITE" id="PS51186"/>
    </source>
</evidence>
<reference evidence="3" key="1">
    <citation type="journal article" date="2019" name="Int. J. Syst. Evol. Microbiol.">
        <title>The Global Catalogue of Microorganisms (GCM) 10K type strain sequencing project: providing services to taxonomists for standard genome sequencing and annotation.</title>
        <authorList>
            <consortium name="The Broad Institute Genomics Platform"/>
            <consortium name="The Broad Institute Genome Sequencing Center for Infectious Disease"/>
            <person name="Wu L."/>
            <person name="Ma J."/>
        </authorList>
    </citation>
    <scope>NUCLEOTIDE SEQUENCE [LARGE SCALE GENOMIC DNA]</scope>
    <source>
        <strain evidence="3">TISTR 932</strain>
    </source>
</reference>
<dbReference type="PROSITE" id="PS51186">
    <property type="entry name" value="GNAT"/>
    <property type="match status" value="1"/>
</dbReference>
<organism evidence="2 3">
    <name type="scientific">Enterococcus camelliae</name>
    <dbReference type="NCBI Taxonomy" id="453959"/>
    <lineage>
        <taxon>Bacteria</taxon>
        <taxon>Bacillati</taxon>
        <taxon>Bacillota</taxon>
        <taxon>Bacilli</taxon>
        <taxon>Lactobacillales</taxon>
        <taxon>Enterococcaceae</taxon>
        <taxon>Enterococcus</taxon>
    </lineage>
</organism>
<dbReference type="PANTHER" id="PTHR43617:SF20">
    <property type="entry name" value="N-ALPHA-ACETYLTRANSFERASE RIMI"/>
    <property type="match status" value="1"/>
</dbReference>
<feature type="domain" description="N-acetyltransferase" evidence="1">
    <location>
        <begin position="31"/>
        <end position="177"/>
    </location>
</feature>
<name>A0ABW5TI22_9ENTE</name>
<dbReference type="Gene3D" id="3.40.630.30">
    <property type="match status" value="1"/>
</dbReference>
<protein>
    <submittedName>
        <fullName evidence="2">Ribosomal protein S18-alanine N-acetyltransferase</fullName>
        <ecNumber evidence="2">2.3.1.266</ecNumber>
    </submittedName>
</protein>
<dbReference type="Proteomes" id="UP001597427">
    <property type="component" value="Unassembled WGS sequence"/>
</dbReference>
<evidence type="ECO:0000313" key="2">
    <source>
        <dbReference type="EMBL" id="MFD2728791.1"/>
    </source>
</evidence>
<dbReference type="InterPro" id="IPR050276">
    <property type="entry name" value="MshD_Acetyltransferase"/>
</dbReference>
<keyword evidence="2" id="KW-0808">Transferase</keyword>
<dbReference type="CDD" id="cd04301">
    <property type="entry name" value="NAT_SF"/>
    <property type="match status" value="1"/>
</dbReference>
<proteinExistence type="predicted"/>
<dbReference type="GO" id="GO:0008999">
    <property type="term" value="F:protein-N-terminal-alanine acetyltransferase activity"/>
    <property type="evidence" value="ECO:0007669"/>
    <property type="project" value="UniProtKB-EC"/>
</dbReference>
<comment type="caution">
    <text evidence="2">The sequence shown here is derived from an EMBL/GenBank/DDBJ whole genome shotgun (WGS) entry which is preliminary data.</text>
</comment>
<dbReference type="EMBL" id="JBHUMO010000034">
    <property type="protein sequence ID" value="MFD2728791.1"/>
    <property type="molecule type" value="Genomic_DNA"/>
</dbReference>
<dbReference type="RefSeq" id="WP_379980541.1">
    <property type="nucleotide sequence ID" value="NZ_JBHUMO010000034.1"/>
</dbReference>
<dbReference type="InterPro" id="IPR000182">
    <property type="entry name" value="GNAT_dom"/>
</dbReference>
<evidence type="ECO:0000313" key="3">
    <source>
        <dbReference type="Proteomes" id="UP001597427"/>
    </source>
</evidence>
<gene>
    <name evidence="2" type="primary">rimI</name>
    <name evidence="2" type="ORF">ACFSR0_05045</name>
</gene>
<keyword evidence="2" id="KW-0689">Ribosomal protein</keyword>
<sequence>MLKKFKTFLEHFFGKQPPAYLSELVGKQATYRFREATTSDIKELLRLEKVIYSGETPWTKSAFLFEFYSKHPHLYLVCELNESLVGFAGIRLFGIDGHITNIAVDPHHQNQGIGTWFMEELIANAKACGCETISLEVRVSNIDAQRFYRHLGFEAKRIKANYYQENGEDGLDMIKQL</sequence>